<accession>A0A9W9BZC4</accession>
<gene>
    <name evidence="1" type="ORF">N0V87_004992</name>
</gene>
<comment type="caution">
    <text evidence="1">The sequence shown here is derived from an EMBL/GenBank/DDBJ whole genome shotgun (WGS) entry which is preliminary data.</text>
</comment>
<name>A0A9W9BZC4_9PLEO</name>
<dbReference type="AlphaFoldDB" id="A0A9W9BZC4"/>
<reference evidence="1" key="1">
    <citation type="submission" date="2022-10" db="EMBL/GenBank/DDBJ databases">
        <title>Tapping the CABI collections for fungal endophytes: first genome assemblies for Collariella, Neodidymelliopsis, Ascochyta clinopodiicola, Didymella pomorum, Didymosphaeria variabile, Neocosmospora piperis and Neocucurbitaria cava.</title>
        <authorList>
            <person name="Hill R."/>
        </authorList>
    </citation>
    <scope>NUCLEOTIDE SEQUENCE</scope>
    <source>
        <strain evidence="1">IMI 360193</strain>
    </source>
</reference>
<dbReference type="Proteomes" id="UP001140562">
    <property type="component" value="Unassembled WGS sequence"/>
</dbReference>
<dbReference type="OrthoDB" id="3795752at2759"/>
<evidence type="ECO:0000313" key="1">
    <source>
        <dbReference type="EMBL" id="KAJ4336973.1"/>
    </source>
</evidence>
<organism evidence="1 2">
    <name type="scientific">Didymella glomerata</name>
    <dbReference type="NCBI Taxonomy" id="749621"/>
    <lineage>
        <taxon>Eukaryota</taxon>
        <taxon>Fungi</taxon>
        <taxon>Dikarya</taxon>
        <taxon>Ascomycota</taxon>
        <taxon>Pezizomycotina</taxon>
        <taxon>Dothideomycetes</taxon>
        <taxon>Pleosporomycetidae</taxon>
        <taxon>Pleosporales</taxon>
        <taxon>Pleosporineae</taxon>
        <taxon>Didymellaceae</taxon>
        <taxon>Didymella</taxon>
    </lineage>
</organism>
<keyword evidence="2" id="KW-1185">Reference proteome</keyword>
<dbReference type="EMBL" id="JAPEUV010000043">
    <property type="protein sequence ID" value="KAJ4336973.1"/>
    <property type="molecule type" value="Genomic_DNA"/>
</dbReference>
<protein>
    <submittedName>
        <fullName evidence="1">Uncharacterized protein</fullName>
    </submittedName>
</protein>
<evidence type="ECO:0000313" key="2">
    <source>
        <dbReference type="Proteomes" id="UP001140562"/>
    </source>
</evidence>
<proteinExistence type="predicted"/>
<sequence length="241" mass="27469">MRASWKLWDGSSKHIPSLRDLHAMEDANYALRHFKASYKGASPYKVLEDDLDCLRGLPRGFLRSAQELTEMGGELVDDLRLVAGKQFDQVEQNTKSTRAKVFVQNVGIPLAQRLFSSKTLLKHACSSKPLAEQLSGELESLTVMEAKQIETHLPKIKCDLKKTLTTNLLFETEEPISTRQISLFRELEKCYANVISRVERLPDQESKEAILATCEVERASWATLVAKSKRDDWILKYRTKK</sequence>